<dbReference type="InterPro" id="IPR016162">
    <property type="entry name" value="Ald_DH_N"/>
</dbReference>
<organism evidence="6 7">
    <name type="scientific">Nocardioides aromaticivorans</name>
    <dbReference type="NCBI Taxonomy" id="200618"/>
    <lineage>
        <taxon>Bacteria</taxon>
        <taxon>Bacillati</taxon>
        <taxon>Actinomycetota</taxon>
        <taxon>Actinomycetes</taxon>
        <taxon>Propionibacteriales</taxon>
        <taxon>Nocardioidaceae</taxon>
        <taxon>Nocardioides</taxon>
    </lineage>
</organism>
<dbReference type="InterPro" id="IPR016161">
    <property type="entry name" value="Ald_DH/histidinol_DH"/>
</dbReference>
<dbReference type="GO" id="GO:0006081">
    <property type="term" value="P:aldehyde metabolic process"/>
    <property type="evidence" value="ECO:0007669"/>
    <property type="project" value="InterPro"/>
</dbReference>
<dbReference type="EMBL" id="JACBZM010000001">
    <property type="protein sequence ID" value="NYI45187.1"/>
    <property type="molecule type" value="Genomic_DNA"/>
</dbReference>
<dbReference type="RefSeq" id="WP_179648882.1">
    <property type="nucleotide sequence ID" value="NZ_JACBZM010000001.1"/>
</dbReference>
<reference evidence="6 7" key="1">
    <citation type="submission" date="2020-07" db="EMBL/GenBank/DDBJ databases">
        <title>Sequencing the genomes of 1000 actinobacteria strains.</title>
        <authorList>
            <person name="Klenk H.-P."/>
        </authorList>
    </citation>
    <scope>NUCLEOTIDE SEQUENCE [LARGE SCALE GENOMIC DNA]</scope>
    <source>
        <strain evidence="6 7">DSM 15131</strain>
    </source>
</reference>
<keyword evidence="2 3" id="KW-0560">Oxidoreductase</keyword>
<dbReference type="Proteomes" id="UP000562045">
    <property type="component" value="Unassembled WGS sequence"/>
</dbReference>
<protein>
    <recommendedName>
        <fullName evidence="3">Aldehyde dehydrogenase</fullName>
    </recommendedName>
</protein>
<dbReference type="InterPro" id="IPR016163">
    <property type="entry name" value="Ald_DH_C"/>
</dbReference>
<evidence type="ECO:0000313" key="7">
    <source>
        <dbReference type="Proteomes" id="UP000562045"/>
    </source>
</evidence>
<evidence type="ECO:0000313" key="6">
    <source>
        <dbReference type="EMBL" id="NYI45187.1"/>
    </source>
</evidence>
<evidence type="ECO:0000256" key="4">
    <source>
        <dbReference type="PIRSR" id="PIRSR036492-1"/>
    </source>
</evidence>
<dbReference type="AlphaFoldDB" id="A0A7Y9ZGU6"/>
<dbReference type="InterPro" id="IPR015590">
    <property type="entry name" value="Aldehyde_DH_dom"/>
</dbReference>
<feature type="active site" evidence="4">
    <location>
        <position position="220"/>
    </location>
</feature>
<dbReference type="FunFam" id="3.40.605.10:FF:000004">
    <property type="entry name" value="Aldehyde dehydrogenase"/>
    <property type="match status" value="1"/>
</dbReference>
<evidence type="ECO:0000256" key="1">
    <source>
        <dbReference type="ARBA" id="ARBA00009986"/>
    </source>
</evidence>
<comment type="caution">
    <text evidence="6">The sequence shown here is derived from an EMBL/GenBank/DDBJ whole genome shotgun (WGS) entry which is preliminary data.</text>
</comment>
<dbReference type="Gene3D" id="3.40.309.10">
    <property type="entry name" value="Aldehyde Dehydrogenase, Chain A, domain 2"/>
    <property type="match status" value="1"/>
</dbReference>
<dbReference type="InterPro" id="IPR012394">
    <property type="entry name" value="Aldehyde_DH_NAD(P)"/>
</dbReference>
<evidence type="ECO:0000256" key="3">
    <source>
        <dbReference type="PIRNR" id="PIRNR036492"/>
    </source>
</evidence>
<dbReference type="Gene3D" id="3.40.605.10">
    <property type="entry name" value="Aldehyde Dehydrogenase, Chain A, domain 1"/>
    <property type="match status" value="1"/>
</dbReference>
<feature type="active site" evidence="4">
    <location>
        <position position="254"/>
    </location>
</feature>
<dbReference type="Pfam" id="PF00171">
    <property type="entry name" value="Aldedh"/>
    <property type="match status" value="1"/>
</dbReference>
<dbReference type="PANTHER" id="PTHR43570:SF16">
    <property type="entry name" value="ALDEHYDE DEHYDROGENASE TYPE III, ISOFORM Q"/>
    <property type="match status" value="1"/>
</dbReference>
<evidence type="ECO:0000256" key="2">
    <source>
        <dbReference type="ARBA" id="ARBA00023002"/>
    </source>
</evidence>
<dbReference type="GO" id="GO:0005737">
    <property type="term" value="C:cytoplasm"/>
    <property type="evidence" value="ECO:0007669"/>
    <property type="project" value="TreeGrafter"/>
</dbReference>
<proteinExistence type="inferred from homology"/>
<dbReference type="PIRSF" id="PIRSF036492">
    <property type="entry name" value="ALDH"/>
    <property type="match status" value="1"/>
</dbReference>
<accession>A0A7Y9ZGU6</accession>
<evidence type="ECO:0000259" key="5">
    <source>
        <dbReference type="Pfam" id="PF00171"/>
    </source>
</evidence>
<feature type="domain" description="Aldehyde dehydrogenase" evidence="5">
    <location>
        <begin position="22"/>
        <end position="436"/>
    </location>
</feature>
<gene>
    <name evidence="6" type="ORF">BJ993_002267</name>
</gene>
<comment type="similarity">
    <text evidence="1 3">Belongs to the aldehyde dehydrogenase family.</text>
</comment>
<dbReference type="InterPro" id="IPR016160">
    <property type="entry name" value="Ald_DH_CS_CYS"/>
</dbReference>
<dbReference type="SUPFAM" id="SSF53720">
    <property type="entry name" value="ALDH-like"/>
    <property type="match status" value="1"/>
</dbReference>
<dbReference type="PROSITE" id="PS00070">
    <property type="entry name" value="ALDEHYDE_DEHYDR_CYS"/>
    <property type="match status" value="1"/>
</dbReference>
<dbReference type="PANTHER" id="PTHR43570">
    <property type="entry name" value="ALDEHYDE DEHYDROGENASE"/>
    <property type="match status" value="1"/>
</dbReference>
<name>A0A7Y9ZGU6_9ACTN</name>
<sequence>MTTSIATTPDGALEVTEVARLRATFRAGRTRPDEWRLAQLRGLERLLVDNEAELAAALLADLGRPANDSFLGDIAPTLAEVRFALRKLARWRRPQRVGLPLSQRPGRAWFDFEPLGVVLVIGPWNYPVYLTLGPLVGAIAAGNCAVLKPSEHAPAVADALARLVPRYLDPDAFTVLNGGPEVTQGVLAQGVDHAFFTGGPEIGKAVMAAAAPHLTPVTLELGGKCPAVVSSDAVVDVAARRIAWTKLLNSGQTCIAPDYVLVERSVRDEFVAALLRAFRDMAPDGRGGRDLPIVTARHAARLAGLLEGHGGEILLGGGSAPADRRHDLTVVLDPAADAALMQEEIFGPILPVVTVDSVTEAVERVNAGPKPLAAYLFSESGEEERLFRAEVPAGAVVTNHAAMHVLCPELPFGGVGNSGMGAYHGRWGFEAFSHRKAHLARSARIDPRVVYPPYGPLTRRLLRLIF</sequence>
<dbReference type="CDD" id="cd07087">
    <property type="entry name" value="ALDH_F3-13-14_CALDH-like"/>
    <property type="match status" value="1"/>
</dbReference>
<dbReference type="GO" id="GO:0004029">
    <property type="term" value="F:aldehyde dehydrogenase (NAD+) activity"/>
    <property type="evidence" value="ECO:0007669"/>
    <property type="project" value="TreeGrafter"/>
</dbReference>